<dbReference type="Proteomes" id="UP000249614">
    <property type="component" value="Unassembled WGS sequence"/>
</dbReference>
<protein>
    <recommendedName>
        <fullName evidence="1">Fimbrial-type adhesion domain-containing protein</fullName>
    </recommendedName>
</protein>
<dbReference type="InterPro" id="IPR036937">
    <property type="entry name" value="Adhesion_dom_fimbrial_sf"/>
</dbReference>
<evidence type="ECO:0000259" key="1">
    <source>
        <dbReference type="Pfam" id="PF00419"/>
    </source>
</evidence>
<dbReference type="InterPro" id="IPR000259">
    <property type="entry name" value="Adhesion_dom_fimbrial"/>
</dbReference>
<reference evidence="2 3" key="1">
    <citation type="submission" date="2016-05" db="EMBL/GenBank/DDBJ databases">
        <authorList>
            <person name="Lavstsen T."/>
            <person name="Jespersen J.S."/>
        </authorList>
    </citation>
    <scope>NUCLEOTIDE SEQUENCE [LARGE SCALE GENOMIC DNA]</scope>
    <source>
        <strain evidence="2 3">SM-5815</strain>
    </source>
</reference>
<proteinExistence type="predicted"/>
<gene>
    <name evidence="2" type="ORF">A7X83_02580</name>
</gene>
<sequence>MSADALDATGAGGEKDFTVQMDCGVPGRPVSLEIYDATDRSNMSDILAPAAGSSAQGVGLQVLHNGLPLPMGRVWAHTDSTGASERIPFTARYIRLAGEPLLAGEIIGQAVLVANYY</sequence>
<dbReference type="SUPFAM" id="SSF49401">
    <property type="entry name" value="Bacterial adhesins"/>
    <property type="match status" value="1"/>
</dbReference>
<name>A0A2W6ITQ6_STEMA</name>
<organism evidence="2 3">
    <name type="scientific">Stenotrophomonas maltophilia</name>
    <name type="common">Pseudomonas maltophilia</name>
    <name type="synonym">Xanthomonas maltophilia</name>
    <dbReference type="NCBI Taxonomy" id="40324"/>
    <lineage>
        <taxon>Bacteria</taxon>
        <taxon>Pseudomonadati</taxon>
        <taxon>Pseudomonadota</taxon>
        <taxon>Gammaproteobacteria</taxon>
        <taxon>Lysobacterales</taxon>
        <taxon>Lysobacteraceae</taxon>
        <taxon>Stenotrophomonas</taxon>
        <taxon>Stenotrophomonas maltophilia group</taxon>
    </lineage>
</organism>
<dbReference type="GO" id="GO:0009289">
    <property type="term" value="C:pilus"/>
    <property type="evidence" value="ECO:0007669"/>
    <property type="project" value="InterPro"/>
</dbReference>
<comment type="caution">
    <text evidence="2">The sequence shown here is derived from an EMBL/GenBank/DDBJ whole genome shotgun (WGS) entry which is preliminary data.</text>
</comment>
<dbReference type="Pfam" id="PF00419">
    <property type="entry name" value="Fimbrial"/>
    <property type="match status" value="1"/>
</dbReference>
<dbReference type="Gene3D" id="2.60.40.1090">
    <property type="entry name" value="Fimbrial-type adhesion domain"/>
    <property type="match status" value="1"/>
</dbReference>
<evidence type="ECO:0000313" key="3">
    <source>
        <dbReference type="Proteomes" id="UP000249614"/>
    </source>
</evidence>
<dbReference type="AlphaFoldDB" id="A0A2W6ITQ6"/>
<dbReference type="InterPro" id="IPR008966">
    <property type="entry name" value="Adhesion_dom_sf"/>
</dbReference>
<accession>A0A2W6ITQ6</accession>
<dbReference type="EMBL" id="LXXM01000013">
    <property type="protein sequence ID" value="PZS98870.1"/>
    <property type="molecule type" value="Genomic_DNA"/>
</dbReference>
<dbReference type="GO" id="GO:0007155">
    <property type="term" value="P:cell adhesion"/>
    <property type="evidence" value="ECO:0007669"/>
    <property type="project" value="InterPro"/>
</dbReference>
<feature type="domain" description="Fimbrial-type adhesion" evidence="1">
    <location>
        <begin position="3"/>
        <end position="116"/>
    </location>
</feature>
<evidence type="ECO:0000313" key="2">
    <source>
        <dbReference type="EMBL" id="PZS98870.1"/>
    </source>
</evidence>